<dbReference type="Proteomes" id="UP000232101">
    <property type="component" value="Unassembled WGS sequence"/>
</dbReference>
<evidence type="ECO:0000259" key="1">
    <source>
        <dbReference type="SMART" id="SM00966"/>
    </source>
</evidence>
<accession>A0A2M9Q5S2</accession>
<dbReference type="RefSeq" id="WP_100543388.1">
    <property type="nucleotide sequence ID" value="NZ_PHQY01000612.1"/>
</dbReference>
<dbReference type="EMBL" id="PHQY01000612">
    <property type="protein sequence ID" value="PJO43423.1"/>
    <property type="molecule type" value="Genomic_DNA"/>
</dbReference>
<protein>
    <recommendedName>
        <fullName evidence="1">SpoVT-AbrB domain-containing protein</fullName>
    </recommendedName>
</protein>
<evidence type="ECO:0000313" key="2">
    <source>
        <dbReference type="EMBL" id="PJO43423.1"/>
    </source>
</evidence>
<dbReference type="GO" id="GO:0003677">
    <property type="term" value="F:DNA binding"/>
    <property type="evidence" value="ECO:0007669"/>
    <property type="project" value="InterPro"/>
</dbReference>
<sequence length="144" mass="16113">MAVETVYRPESRDDLKSTGMGELLMHQEQHPVKRVRISSKRQISIPKEFYDAMHLTDEAIVEFTGTSLIIKQVSDEVVDCSSEILKDLVEGRGLSGKELIDEFTRIKQGLPSAINKMTAEAMKKSKVHTNTADYMASLLADEGQ</sequence>
<feature type="domain" description="SpoVT-AbrB" evidence="1">
    <location>
        <begin position="35"/>
        <end position="78"/>
    </location>
</feature>
<dbReference type="InterPro" id="IPR007159">
    <property type="entry name" value="SpoVT-AbrB_dom"/>
</dbReference>
<organism evidence="2 3">
    <name type="scientific">Lysinibacillus xylanilyticus</name>
    <dbReference type="NCBI Taxonomy" id="582475"/>
    <lineage>
        <taxon>Bacteria</taxon>
        <taxon>Bacillati</taxon>
        <taxon>Bacillota</taxon>
        <taxon>Bacilli</taxon>
        <taxon>Bacillales</taxon>
        <taxon>Bacillaceae</taxon>
        <taxon>Lysinibacillus</taxon>
    </lineage>
</organism>
<dbReference type="SUPFAM" id="SSF89447">
    <property type="entry name" value="AbrB/MazE/MraZ-like"/>
    <property type="match status" value="1"/>
</dbReference>
<dbReference type="SMART" id="SM00966">
    <property type="entry name" value="SpoVT_AbrB"/>
    <property type="match status" value="1"/>
</dbReference>
<evidence type="ECO:0000313" key="3">
    <source>
        <dbReference type="Proteomes" id="UP000232101"/>
    </source>
</evidence>
<proteinExistence type="predicted"/>
<reference evidence="2 3" key="1">
    <citation type="submission" date="2017-11" db="EMBL/GenBank/DDBJ databases">
        <title>Bacterial isolate from king chilli rhizosphere.</title>
        <authorList>
            <person name="Takhelmayum P."/>
            <person name="Sarangthem I."/>
        </authorList>
    </citation>
    <scope>NUCLEOTIDE SEQUENCE [LARGE SCALE GENOMIC DNA]</scope>
    <source>
        <strain evidence="3">t26</strain>
    </source>
</reference>
<gene>
    <name evidence="2" type="ORF">CWD94_12810</name>
</gene>
<comment type="caution">
    <text evidence="2">The sequence shown here is derived from an EMBL/GenBank/DDBJ whole genome shotgun (WGS) entry which is preliminary data.</text>
</comment>
<dbReference type="AlphaFoldDB" id="A0A2M9Q5S2"/>
<dbReference type="InterPro" id="IPR037914">
    <property type="entry name" value="SpoVT-AbrB_sf"/>
</dbReference>
<name>A0A2M9Q5S2_9BACI</name>